<dbReference type="HOGENOM" id="CLU_2685081_0_0_6"/>
<dbReference type="EMBL" id="AMCZ02000015">
    <property type="protein sequence ID" value="EWC40844.1"/>
    <property type="molecule type" value="Genomic_DNA"/>
</dbReference>
<feature type="transmembrane region" description="Helical" evidence="1">
    <location>
        <begin position="6"/>
        <end position="27"/>
    </location>
</feature>
<organism evidence="2 3">
    <name type="scientific">Stutzerimonas stutzeri KOS6</name>
    <dbReference type="NCBI Taxonomy" id="1218352"/>
    <lineage>
        <taxon>Bacteria</taxon>
        <taxon>Pseudomonadati</taxon>
        <taxon>Pseudomonadota</taxon>
        <taxon>Gammaproteobacteria</taxon>
        <taxon>Pseudomonadales</taxon>
        <taxon>Pseudomonadaceae</taxon>
        <taxon>Stutzerimonas</taxon>
    </lineage>
</organism>
<dbReference type="Proteomes" id="UP000026923">
    <property type="component" value="Unassembled WGS sequence"/>
</dbReference>
<sequence>MFATIAGYIAIFIGVMTALAASVMSFVPAEYVSVARMFVPDNLALCMGVVSAAKFYQITLLWKIKILETLTAAK</sequence>
<evidence type="ECO:0000313" key="2">
    <source>
        <dbReference type="EMBL" id="EWC40844.1"/>
    </source>
</evidence>
<name>A0A061JRN1_STUST</name>
<protein>
    <submittedName>
        <fullName evidence="2">Uncharacterized protein</fullName>
    </submittedName>
</protein>
<keyword evidence="1" id="KW-0472">Membrane</keyword>
<comment type="caution">
    <text evidence="2">The sequence shown here is derived from an EMBL/GenBank/DDBJ whole genome shotgun (WGS) entry which is preliminary data.</text>
</comment>
<evidence type="ECO:0000256" key="1">
    <source>
        <dbReference type="SAM" id="Phobius"/>
    </source>
</evidence>
<keyword evidence="1" id="KW-1133">Transmembrane helix</keyword>
<gene>
    <name evidence="2" type="ORF">B597_012660</name>
</gene>
<accession>A0A061JRN1</accession>
<keyword evidence="1" id="KW-0812">Transmembrane</keyword>
<reference evidence="2 3" key="1">
    <citation type="journal article" date="2013" name="Genome Announc.">
        <title>Draft Genome of the Nitrogen-Fixing Bacterium Pseudomonas stutzeri Strain KOS6 Isolated from Industrial Hydrocarbon Sludge.</title>
        <authorList>
            <person name="Grigoryeva T.V."/>
            <person name="Laikov A.V."/>
            <person name="Naumova R.P."/>
            <person name="Manolov A.I."/>
            <person name="Larin A.K."/>
            <person name="Karpova I.Y."/>
            <person name="Semashko T.A."/>
            <person name="Alexeev D.G."/>
            <person name="Kostryukova E.S."/>
            <person name="Muller R."/>
            <person name="Govorun V.M."/>
        </authorList>
    </citation>
    <scope>NUCLEOTIDE SEQUENCE [LARGE SCALE GENOMIC DNA]</scope>
    <source>
        <strain evidence="2 3">KOS6</strain>
    </source>
</reference>
<proteinExistence type="predicted"/>
<dbReference type="AlphaFoldDB" id="A0A061JRN1"/>
<evidence type="ECO:0000313" key="3">
    <source>
        <dbReference type="Proteomes" id="UP000026923"/>
    </source>
</evidence>